<accession>F3C7J8</accession>
<evidence type="ECO:0000313" key="7">
    <source>
        <dbReference type="EMBL" id="EGH15084.1"/>
    </source>
</evidence>
<dbReference type="Pfam" id="PF00528">
    <property type="entry name" value="BPD_transp_1"/>
    <property type="match status" value="1"/>
</dbReference>
<dbReference type="CDD" id="cd06261">
    <property type="entry name" value="TM_PBP2"/>
    <property type="match status" value="1"/>
</dbReference>
<comment type="caution">
    <text evidence="7">The sequence shown here is derived from an EMBL/GenBank/DDBJ whole genome shotgun (WGS) entry which is preliminary data.</text>
</comment>
<keyword evidence="5" id="KW-0813">Transport</keyword>
<keyword evidence="3 5" id="KW-1133">Transmembrane helix</keyword>
<feature type="non-terminal residue" evidence="7">
    <location>
        <position position="1"/>
    </location>
</feature>
<dbReference type="BioCyc" id="PSYR875330:G11XH-3492-MONOMER"/>
<evidence type="ECO:0000256" key="3">
    <source>
        <dbReference type="ARBA" id="ARBA00022989"/>
    </source>
</evidence>
<comment type="subcellular location">
    <subcellularLocation>
        <location evidence="1 5">Cell membrane</location>
        <topology evidence="1 5">Multi-pass membrane protein</topology>
    </subcellularLocation>
</comment>
<evidence type="ECO:0000259" key="6">
    <source>
        <dbReference type="PROSITE" id="PS50928"/>
    </source>
</evidence>
<evidence type="ECO:0000256" key="4">
    <source>
        <dbReference type="ARBA" id="ARBA00023136"/>
    </source>
</evidence>
<dbReference type="InterPro" id="IPR035906">
    <property type="entry name" value="MetI-like_sf"/>
</dbReference>
<evidence type="ECO:0000256" key="1">
    <source>
        <dbReference type="ARBA" id="ARBA00004651"/>
    </source>
</evidence>
<dbReference type="InterPro" id="IPR000515">
    <property type="entry name" value="MetI-like"/>
</dbReference>
<dbReference type="GO" id="GO:0055085">
    <property type="term" value="P:transmembrane transport"/>
    <property type="evidence" value="ECO:0007669"/>
    <property type="project" value="InterPro"/>
</dbReference>
<dbReference type="Proteomes" id="UP000005466">
    <property type="component" value="Unassembled WGS sequence"/>
</dbReference>
<keyword evidence="4 5" id="KW-0472">Membrane</keyword>
<evidence type="ECO:0000256" key="5">
    <source>
        <dbReference type="RuleBase" id="RU363032"/>
    </source>
</evidence>
<dbReference type="EMBL" id="ADWY01000909">
    <property type="protein sequence ID" value="EGH15084.1"/>
    <property type="molecule type" value="Genomic_DNA"/>
</dbReference>
<sequence length="121" mass="13107">SLTLGSLALGATPWQTLTRVVILTASPAIFSALMIGMGRAVGETMIVLMATGNTPIMDMNLFEGMRTLAANVAVEMPESEVGGSHYRVLFLAALVLLMFTFVMNTLAELIRQRLRKQYSAL</sequence>
<evidence type="ECO:0000313" key="8">
    <source>
        <dbReference type="Proteomes" id="UP000005466"/>
    </source>
</evidence>
<dbReference type="Gene3D" id="1.10.3720.10">
    <property type="entry name" value="MetI-like"/>
    <property type="match status" value="1"/>
</dbReference>
<dbReference type="PATRIC" id="fig|875330.6.peg.3223"/>
<gene>
    <name evidence="7" type="ORF">Pgy4_18864</name>
</gene>
<dbReference type="PANTHER" id="PTHR42727">
    <property type="entry name" value="PHOSPHATE TRANSPORT SYSTEM PERMEASE PROTEIN"/>
    <property type="match status" value="1"/>
</dbReference>
<dbReference type="GO" id="GO:0005886">
    <property type="term" value="C:plasma membrane"/>
    <property type="evidence" value="ECO:0007669"/>
    <property type="project" value="UniProtKB-SubCell"/>
</dbReference>
<dbReference type="AlphaFoldDB" id="F3C7J8"/>
<name>F3C7J8_PSESG</name>
<evidence type="ECO:0000256" key="2">
    <source>
        <dbReference type="ARBA" id="ARBA00022692"/>
    </source>
</evidence>
<dbReference type="PANTHER" id="PTHR42727:SF1">
    <property type="entry name" value="PHOSPHATE TRANSPORT SYSTEM PERMEASE"/>
    <property type="match status" value="1"/>
</dbReference>
<protein>
    <submittedName>
        <fullName evidence="7">Phosphate ABC transporter permease</fullName>
    </submittedName>
</protein>
<organism evidence="7 8">
    <name type="scientific">Pseudomonas savastanoi pv. glycinea str. race 4</name>
    <dbReference type="NCBI Taxonomy" id="875330"/>
    <lineage>
        <taxon>Bacteria</taxon>
        <taxon>Pseudomonadati</taxon>
        <taxon>Pseudomonadota</taxon>
        <taxon>Gammaproteobacteria</taxon>
        <taxon>Pseudomonadales</taxon>
        <taxon>Pseudomonadaceae</taxon>
        <taxon>Pseudomonas</taxon>
    </lineage>
</organism>
<comment type="similarity">
    <text evidence="5">Belongs to the binding-protein-dependent transport system permease family.</text>
</comment>
<reference evidence="7 8" key="1">
    <citation type="journal article" date="2011" name="PLoS Pathog.">
        <title>Dynamic evolution of pathogenicity revealed by sequencing and comparative genomics of 19 Pseudomonas syringae isolates.</title>
        <authorList>
            <person name="Baltrus D.A."/>
            <person name="Nishimura M.T."/>
            <person name="Romanchuk A."/>
            <person name="Chang J.H."/>
            <person name="Mukhtar M.S."/>
            <person name="Cherkis K."/>
            <person name="Roach J."/>
            <person name="Grant S.R."/>
            <person name="Jones C.D."/>
            <person name="Dangl J.L."/>
        </authorList>
    </citation>
    <scope>NUCLEOTIDE SEQUENCE [LARGE SCALE GENOMIC DNA]</scope>
    <source>
        <strain evidence="8">race 4</strain>
    </source>
</reference>
<dbReference type="PROSITE" id="PS50928">
    <property type="entry name" value="ABC_TM1"/>
    <property type="match status" value="1"/>
</dbReference>
<proteinExistence type="inferred from homology"/>
<feature type="transmembrane region" description="Helical" evidence="5">
    <location>
        <begin position="20"/>
        <end position="41"/>
    </location>
</feature>
<feature type="domain" description="ABC transmembrane type-1" evidence="6">
    <location>
        <begin position="1"/>
        <end position="107"/>
    </location>
</feature>
<keyword evidence="2 5" id="KW-0812">Transmembrane</keyword>
<dbReference type="HOGENOM" id="CLU_033621_3_0_6"/>
<dbReference type="SUPFAM" id="SSF161098">
    <property type="entry name" value="MetI-like"/>
    <property type="match status" value="1"/>
</dbReference>
<feature type="transmembrane region" description="Helical" evidence="5">
    <location>
        <begin position="86"/>
        <end position="107"/>
    </location>
</feature>